<sequence>MDQRRDTTDVGGMSETPNMRSTAAAITPQQMRQMAVTHFPTAGPREREIIAVLRSAADQLEAVERWLWLQNGHLPGAAIEDLSAILTADTAPRKASVVDAILEASRLQLAVEECADTAPQENRMSKCDWPECPGRPKSVEKHEIESGPELHPQCKDAILLAERARREGWHTAPQQDRDE</sequence>
<proteinExistence type="predicted"/>
<dbReference type="AlphaFoldDB" id="A0A9Q2W4Y8"/>
<feature type="region of interest" description="Disordered" evidence="1">
    <location>
        <begin position="134"/>
        <end position="153"/>
    </location>
</feature>
<comment type="caution">
    <text evidence="2">The sequence shown here is derived from an EMBL/GenBank/DDBJ whole genome shotgun (WGS) entry which is preliminary data.</text>
</comment>
<evidence type="ECO:0000256" key="1">
    <source>
        <dbReference type="SAM" id="MobiDB-lite"/>
    </source>
</evidence>
<evidence type="ECO:0000313" key="3">
    <source>
        <dbReference type="Proteomes" id="UP000709437"/>
    </source>
</evidence>
<accession>A0A9Q2W4Y8</accession>
<dbReference type="Proteomes" id="UP000709437">
    <property type="component" value="Unassembled WGS sequence"/>
</dbReference>
<organism evidence="2 3">
    <name type="scientific">Curtobacterium flaccumfaciens pv. flaccumfaciens</name>
    <dbReference type="NCBI Taxonomy" id="138532"/>
    <lineage>
        <taxon>Bacteria</taxon>
        <taxon>Bacillati</taxon>
        <taxon>Actinomycetota</taxon>
        <taxon>Actinomycetes</taxon>
        <taxon>Micrococcales</taxon>
        <taxon>Microbacteriaceae</taxon>
        <taxon>Curtobacterium</taxon>
    </lineage>
</organism>
<reference evidence="2" key="1">
    <citation type="submission" date="2021-05" db="EMBL/GenBank/DDBJ databases">
        <title>Whole genome sequence of Curtobacterium flaccumfaciens pv. flaccumfaciens strain CFBP 3417.</title>
        <authorList>
            <person name="Osdaghi E."/>
            <person name="Taghouti G."/>
            <person name="Portier P."/>
            <person name="Fazliarab A."/>
            <person name="Taghavi S.M."/>
            <person name="Briand M."/>
            <person name="Le-Saux M."/>
            <person name="Jacques M.-A."/>
        </authorList>
    </citation>
    <scope>NUCLEOTIDE SEQUENCE</scope>
    <source>
        <strain evidence="2">CFBP 3417</strain>
    </source>
</reference>
<name>A0A9Q2W4Y8_9MICO</name>
<gene>
    <name evidence="2" type="ORF">KK103_12060</name>
</gene>
<protein>
    <submittedName>
        <fullName evidence="2">Uncharacterized protein</fullName>
    </submittedName>
</protein>
<dbReference type="EMBL" id="JAHEWX010000015">
    <property type="protein sequence ID" value="MBT1542500.1"/>
    <property type="molecule type" value="Genomic_DNA"/>
</dbReference>
<evidence type="ECO:0000313" key="2">
    <source>
        <dbReference type="EMBL" id="MBT1542500.1"/>
    </source>
</evidence>
<feature type="region of interest" description="Disordered" evidence="1">
    <location>
        <begin position="1"/>
        <end position="20"/>
    </location>
</feature>